<evidence type="ECO:0000313" key="3">
    <source>
        <dbReference type="Proteomes" id="UP000183376"/>
    </source>
</evidence>
<dbReference type="AlphaFoldDB" id="A0A1G9Y706"/>
<organism evidence="2 3">
    <name type="scientific">Allokutzneria albata</name>
    <name type="common">Kibdelosporangium albatum</name>
    <dbReference type="NCBI Taxonomy" id="211114"/>
    <lineage>
        <taxon>Bacteria</taxon>
        <taxon>Bacillati</taxon>
        <taxon>Actinomycetota</taxon>
        <taxon>Actinomycetes</taxon>
        <taxon>Pseudonocardiales</taxon>
        <taxon>Pseudonocardiaceae</taxon>
        <taxon>Allokutzneria</taxon>
    </lineage>
</organism>
<dbReference type="EMBL" id="LT629701">
    <property type="protein sequence ID" value="SDN04305.1"/>
    <property type="molecule type" value="Genomic_DNA"/>
</dbReference>
<evidence type="ECO:0000313" key="2">
    <source>
        <dbReference type="EMBL" id="SDN04305.1"/>
    </source>
</evidence>
<dbReference type="PROSITE" id="PS51737">
    <property type="entry name" value="RECOMBINASE_DNA_BIND"/>
    <property type="match status" value="1"/>
</dbReference>
<reference evidence="2 3" key="1">
    <citation type="submission" date="2016-10" db="EMBL/GenBank/DDBJ databases">
        <authorList>
            <person name="de Groot N.N."/>
        </authorList>
    </citation>
    <scope>NUCLEOTIDE SEQUENCE [LARGE SCALE GENOMIC DNA]</scope>
    <source>
        <strain evidence="2 3">DSM 44149</strain>
    </source>
</reference>
<gene>
    <name evidence="2" type="ORF">SAMN04489726_4613</name>
</gene>
<evidence type="ECO:0000259" key="1">
    <source>
        <dbReference type="PROSITE" id="PS51737"/>
    </source>
</evidence>
<dbReference type="Proteomes" id="UP000183376">
    <property type="component" value="Chromosome I"/>
</dbReference>
<feature type="domain" description="Recombinase" evidence="1">
    <location>
        <begin position="36"/>
        <end position="164"/>
    </location>
</feature>
<accession>A0A1G9Y706</accession>
<keyword evidence="3" id="KW-1185">Reference proteome</keyword>
<dbReference type="GO" id="GO:0000150">
    <property type="term" value="F:DNA strand exchange activity"/>
    <property type="evidence" value="ECO:0007669"/>
    <property type="project" value="InterPro"/>
</dbReference>
<protein>
    <recommendedName>
        <fullName evidence="1">Recombinase domain-containing protein</fullName>
    </recommendedName>
</protein>
<dbReference type="InterPro" id="IPR011109">
    <property type="entry name" value="DNA_bind_recombinase_dom"/>
</dbReference>
<sequence length="670" mass="74470">MIADNSGPVNTGERGHVGHHFNDDTNYVGGDQHVHHYYYAATMHKPVGPQPVTADQIAWLRARFVDPAGLTQAQAQLAGESATVLIAGEPGSGRTTAAQMLLCPKRSQHSSLRMIPVAPATDPGRAVLNDVQVEPGDRLLLDLTDVDRELFDRYQRELPGLREAVQRNDGALVVILPAEHRHWLVPQLQPMRVTLAAPDRRKVLIRHLEAAEIVVDRTVLDTGHWQRHLAHASLSTVAVFAQAVIEASQAPDAGSDRARWLTEASGVFEDHTHTVARVFEKQTDGRARALFLATATLERGPLDAVAAAENILLEVLAHPHDETPHLERPGLIARITSLGASLDQELRVRFAPVGYSSTVMTRFWDDYPDLRPQLAHWIRRVACLPQLSEPDRRRLAERFAAQALRTARPHDLIGAAAQWAEQPQQRMRSLAAAVLSGAALDPRFGWVVRRSLYDWARSTTTSTEVASVTIEVCVQALAPNYPDQAITRLLLLTKHRHLEIAEEAHTALVDLAQDTRFFRRLLVKLTDAESLNVRAFLVSANPERLTDDRTRTRPMIADSAIRARLVAGWRKTMTQAPQQVWAATVHLWLQTHAEDPRREALLDVLIDACGGELDLLGRLYGINRDWAQEAVNPSEHALRQRTATQLHNKIDLTLSGNEADDSRVPEEVSP</sequence>
<dbReference type="GO" id="GO:0003677">
    <property type="term" value="F:DNA binding"/>
    <property type="evidence" value="ECO:0007669"/>
    <property type="project" value="InterPro"/>
</dbReference>
<dbReference type="STRING" id="211114.SAMN04489726_4613"/>
<name>A0A1G9Y706_ALLAB</name>
<proteinExistence type="predicted"/>